<dbReference type="Proteomes" id="UP000505377">
    <property type="component" value="Chromosome"/>
</dbReference>
<evidence type="ECO:0000259" key="5">
    <source>
        <dbReference type="PROSITE" id="PS50921"/>
    </source>
</evidence>
<dbReference type="SMART" id="SM01012">
    <property type="entry name" value="ANTAR"/>
    <property type="match status" value="1"/>
</dbReference>
<sequence length="264" mass="27990">MAIDPAALAATIARLERVTPAGGDGSPIGVPDPARFVDTVVASADALFALSGVGLMFLDEDDALRYVAASDDAIRALESAQEQLGEGPCLDSLVLREVVHTRDLTTDERYRSVGAIVGPLGVRAVLGVPVEVAGIAVGTLNVYQDRPHDWPDDEIYALRAFARVLGSAFGALVWARRSDALTRQLQHALDKRVVVERAIGFLMAQRDIDAVGAFDVLRRAARSSRRTVGEIAAGVLGGEQPEVDAPSRTRGAMVREVADRQAGG</sequence>
<evidence type="ECO:0000256" key="1">
    <source>
        <dbReference type="ARBA" id="ARBA00022679"/>
    </source>
</evidence>
<dbReference type="InterPro" id="IPR005561">
    <property type="entry name" value="ANTAR"/>
</dbReference>
<keyword evidence="3" id="KW-0805">Transcription regulation</keyword>
<dbReference type="GO" id="GO:0003723">
    <property type="term" value="F:RNA binding"/>
    <property type="evidence" value="ECO:0007669"/>
    <property type="project" value="InterPro"/>
</dbReference>
<keyword evidence="4" id="KW-0804">Transcription</keyword>
<organism evidence="6 7">
    <name type="scientific">Pseudonocardia broussonetiae</name>
    <dbReference type="NCBI Taxonomy" id="2736640"/>
    <lineage>
        <taxon>Bacteria</taxon>
        <taxon>Bacillati</taxon>
        <taxon>Actinomycetota</taxon>
        <taxon>Actinomycetes</taxon>
        <taxon>Pseudonocardiales</taxon>
        <taxon>Pseudonocardiaceae</taxon>
        <taxon>Pseudonocardia</taxon>
    </lineage>
</organism>
<name>A0A6M6JPE2_9PSEU</name>
<dbReference type="GO" id="GO:0016301">
    <property type="term" value="F:kinase activity"/>
    <property type="evidence" value="ECO:0007669"/>
    <property type="project" value="UniProtKB-KW"/>
</dbReference>
<evidence type="ECO:0000256" key="2">
    <source>
        <dbReference type="ARBA" id="ARBA00022777"/>
    </source>
</evidence>
<reference evidence="6 7" key="1">
    <citation type="submission" date="2020-05" db="EMBL/GenBank/DDBJ databases">
        <authorList>
            <person name="Mo P."/>
        </authorList>
    </citation>
    <scope>NUCLEOTIDE SEQUENCE [LARGE SCALE GENOMIC DNA]</scope>
    <source>
        <strain evidence="6 7">Gen01</strain>
    </source>
</reference>
<proteinExistence type="predicted"/>
<evidence type="ECO:0000256" key="3">
    <source>
        <dbReference type="ARBA" id="ARBA00023015"/>
    </source>
</evidence>
<feature type="domain" description="ANTAR" evidence="5">
    <location>
        <begin position="175"/>
        <end position="236"/>
    </location>
</feature>
<dbReference type="EMBL" id="CP053564">
    <property type="protein sequence ID" value="QJY48817.1"/>
    <property type="molecule type" value="Genomic_DNA"/>
</dbReference>
<dbReference type="Pfam" id="PF01590">
    <property type="entry name" value="GAF"/>
    <property type="match status" value="1"/>
</dbReference>
<protein>
    <submittedName>
        <fullName evidence="6">GAF and ANTAR domain-containing protein</fullName>
    </submittedName>
</protein>
<dbReference type="InterPro" id="IPR029016">
    <property type="entry name" value="GAF-like_dom_sf"/>
</dbReference>
<dbReference type="SMART" id="SM00065">
    <property type="entry name" value="GAF"/>
    <property type="match status" value="1"/>
</dbReference>
<dbReference type="PROSITE" id="PS50921">
    <property type="entry name" value="ANTAR"/>
    <property type="match status" value="1"/>
</dbReference>
<dbReference type="InterPro" id="IPR003018">
    <property type="entry name" value="GAF"/>
</dbReference>
<dbReference type="AlphaFoldDB" id="A0A6M6JPE2"/>
<dbReference type="Pfam" id="PF03861">
    <property type="entry name" value="ANTAR"/>
    <property type="match status" value="1"/>
</dbReference>
<dbReference type="SUPFAM" id="SSF52172">
    <property type="entry name" value="CheY-like"/>
    <property type="match status" value="1"/>
</dbReference>
<keyword evidence="2" id="KW-0418">Kinase</keyword>
<evidence type="ECO:0000313" key="7">
    <source>
        <dbReference type="Proteomes" id="UP000505377"/>
    </source>
</evidence>
<evidence type="ECO:0000256" key="4">
    <source>
        <dbReference type="ARBA" id="ARBA00023163"/>
    </source>
</evidence>
<evidence type="ECO:0000313" key="6">
    <source>
        <dbReference type="EMBL" id="QJY48817.1"/>
    </source>
</evidence>
<dbReference type="KEGG" id="pbro:HOP40_26080"/>
<keyword evidence="7" id="KW-1185">Reference proteome</keyword>
<gene>
    <name evidence="6" type="ORF">HOP40_26080</name>
</gene>
<dbReference type="InterPro" id="IPR011006">
    <property type="entry name" value="CheY-like_superfamily"/>
</dbReference>
<dbReference type="Gene3D" id="1.10.10.10">
    <property type="entry name" value="Winged helix-like DNA-binding domain superfamily/Winged helix DNA-binding domain"/>
    <property type="match status" value="1"/>
</dbReference>
<dbReference type="SUPFAM" id="SSF55781">
    <property type="entry name" value="GAF domain-like"/>
    <property type="match status" value="1"/>
</dbReference>
<dbReference type="InterPro" id="IPR036388">
    <property type="entry name" value="WH-like_DNA-bd_sf"/>
</dbReference>
<dbReference type="RefSeq" id="WP_172163148.1">
    <property type="nucleotide sequence ID" value="NZ_CP053564.1"/>
</dbReference>
<accession>A0A6M6JPE2</accession>
<dbReference type="Gene3D" id="3.30.450.40">
    <property type="match status" value="1"/>
</dbReference>
<keyword evidence="1" id="KW-0808">Transferase</keyword>